<feature type="transmembrane region" description="Helical" evidence="8">
    <location>
        <begin position="879"/>
        <end position="897"/>
    </location>
</feature>
<dbReference type="PROSITE" id="PS50893">
    <property type="entry name" value="ABC_TRANSPORTER_2"/>
    <property type="match status" value="2"/>
</dbReference>
<comment type="subcellular location">
    <subcellularLocation>
        <location evidence="1">Membrane</location>
        <topology evidence="1">Multi-pass membrane protein</topology>
    </subcellularLocation>
</comment>
<feature type="transmembrane region" description="Helical" evidence="8">
    <location>
        <begin position="452"/>
        <end position="471"/>
    </location>
</feature>
<dbReference type="SMART" id="SM00382">
    <property type="entry name" value="AAA"/>
    <property type="match status" value="2"/>
</dbReference>
<accession>A0AAD7XKQ0</accession>
<dbReference type="InterPro" id="IPR043926">
    <property type="entry name" value="ABCG_dom"/>
</dbReference>
<keyword evidence="11" id="KW-1185">Reference proteome</keyword>
<dbReference type="InterPro" id="IPR003593">
    <property type="entry name" value="AAA+_ATPase"/>
</dbReference>
<evidence type="ECO:0000256" key="8">
    <source>
        <dbReference type="SAM" id="Phobius"/>
    </source>
</evidence>
<feature type="transmembrane region" description="Helical" evidence="8">
    <location>
        <begin position="315"/>
        <end position="334"/>
    </location>
</feature>
<feature type="transmembrane region" description="Helical" evidence="8">
    <location>
        <begin position="419"/>
        <end position="440"/>
    </location>
</feature>
<evidence type="ECO:0000256" key="7">
    <source>
        <dbReference type="ARBA" id="ARBA00023136"/>
    </source>
</evidence>
<dbReference type="Pfam" id="PF00005">
    <property type="entry name" value="ABC_tran"/>
    <property type="match status" value="2"/>
</dbReference>
<feature type="transmembrane region" description="Helical" evidence="8">
    <location>
        <begin position="904"/>
        <end position="927"/>
    </location>
</feature>
<dbReference type="PANTHER" id="PTHR48041:SF91">
    <property type="entry name" value="ABC TRANSPORTER G FAMILY MEMBER 28"/>
    <property type="match status" value="1"/>
</dbReference>
<proteinExistence type="predicted"/>
<reference evidence="10" key="1">
    <citation type="submission" date="2023-01" db="EMBL/GenBank/DDBJ databases">
        <title>Metagenome sequencing of chrysophaentin producing Chrysophaeum taylorii.</title>
        <authorList>
            <person name="Davison J."/>
            <person name="Bewley C."/>
        </authorList>
    </citation>
    <scope>NUCLEOTIDE SEQUENCE</scope>
    <source>
        <strain evidence="10">NIES-1699</strain>
    </source>
</reference>
<dbReference type="EMBL" id="JAQMWT010000407">
    <property type="protein sequence ID" value="KAJ8601724.1"/>
    <property type="molecule type" value="Genomic_DNA"/>
</dbReference>
<feature type="transmembrane region" description="Helical" evidence="8">
    <location>
        <begin position="1048"/>
        <end position="1066"/>
    </location>
</feature>
<feature type="domain" description="ABC transporter" evidence="9">
    <location>
        <begin position="611"/>
        <end position="843"/>
    </location>
</feature>
<gene>
    <name evidence="10" type="ORF">CTAYLR_003203</name>
</gene>
<dbReference type="InterPro" id="IPR027417">
    <property type="entry name" value="P-loop_NTPase"/>
</dbReference>
<keyword evidence="3 8" id="KW-0812">Transmembrane</keyword>
<feature type="transmembrane region" description="Helical" evidence="8">
    <location>
        <begin position="381"/>
        <end position="407"/>
    </location>
</feature>
<feature type="transmembrane region" description="Helical" evidence="8">
    <location>
        <begin position="340"/>
        <end position="360"/>
    </location>
</feature>
<evidence type="ECO:0000313" key="11">
    <source>
        <dbReference type="Proteomes" id="UP001230188"/>
    </source>
</evidence>
<dbReference type="GO" id="GO:0140359">
    <property type="term" value="F:ABC-type transporter activity"/>
    <property type="evidence" value="ECO:0007669"/>
    <property type="project" value="InterPro"/>
</dbReference>
<organism evidence="10 11">
    <name type="scientific">Chrysophaeum taylorii</name>
    <dbReference type="NCBI Taxonomy" id="2483200"/>
    <lineage>
        <taxon>Eukaryota</taxon>
        <taxon>Sar</taxon>
        <taxon>Stramenopiles</taxon>
        <taxon>Ochrophyta</taxon>
        <taxon>Pelagophyceae</taxon>
        <taxon>Pelagomonadales</taxon>
        <taxon>Pelagomonadaceae</taxon>
        <taxon>Chrysophaeum</taxon>
    </lineage>
</organism>
<keyword evidence="4" id="KW-0547">Nucleotide-binding</keyword>
<dbReference type="Proteomes" id="UP001230188">
    <property type="component" value="Unassembled WGS sequence"/>
</dbReference>
<evidence type="ECO:0000256" key="1">
    <source>
        <dbReference type="ARBA" id="ARBA00004141"/>
    </source>
</evidence>
<dbReference type="InterPro" id="IPR017871">
    <property type="entry name" value="ABC_transporter-like_CS"/>
</dbReference>
<dbReference type="GO" id="GO:0016020">
    <property type="term" value="C:membrane"/>
    <property type="evidence" value="ECO:0007669"/>
    <property type="project" value="UniProtKB-SubCell"/>
</dbReference>
<keyword evidence="7 8" id="KW-0472">Membrane</keyword>
<feature type="transmembrane region" description="Helical" evidence="8">
    <location>
        <begin position="947"/>
        <end position="974"/>
    </location>
</feature>
<feature type="transmembrane region" description="Helical" evidence="8">
    <location>
        <begin position="483"/>
        <end position="500"/>
    </location>
</feature>
<feature type="domain" description="ABC transporter" evidence="9">
    <location>
        <begin position="4"/>
        <end position="231"/>
    </location>
</feature>
<name>A0AAD7XKQ0_9STRA</name>
<evidence type="ECO:0000256" key="3">
    <source>
        <dbReference type="ARBA" id="ARBA00022692"/>
    </source>
</evidence>
<dbReference type="SUPFAM" id="SSF52540">
    <property type="entry name" value="P-loop containing nucleoside triphosphate hydrolases"/>
    <property type="match status" value="2"/>
</dbReference>
<evidence type="ECO:0000256" key="5">
    <source>
        <dbReference type="ARBA" id="ARBA00022840"/>
    </source>
</evidence>
<feature type="transmembrane region" description="Helical" evidence="8">
    <location>
        <begin position="1086"/>
        <end position="1106"/>
    </location>
</feature>
<evidence type="ECO:0000313" key="10">
    <source>
        <dbReference type="EMBL" id="KAJ8601724.1"/>
    </source>
</evidence>
<evidence type="ECO:0000256" key="4">
    <source>
        <dbReference type="ARBA" id="ARBA00022741"/>
    </source>
</evidence>
<dbReference type="InterPro" id="IPR003439">
    <property type="entry name" value="ABC_transporter-like_ATP-bd"/>
</dbReference>
<dbReference type="GO" id="GO:0005524">
    <property type="term" value="F:ATP binding"/>
    <property type="evidence" value="ECO:0007669"/>
    <property type="project" value="UniProtKB-KW"/>
</dbReference>
<dbReference type="GO" id="GO:0016887">
    <property type="term" value="F:ATP hydrolysis activity"/>
    <property type="evidence" value="ECO:0007669"/>
    <property type="project" value="InterPro"/>
</dbReference>
<dbReference type="Gene3D" id="3.40.50.300">
    <property type="entry name" value="P-loop containing nucleotide triphosphate hydrolases"/>
    <property type="match status" value="2"/>
</dbReference>
<evidence type="ECO:0000256" key="2">
    <source>
        <dbReference type="ARBA" id="ARBA00022448"/>
    </source>
</evidence>
<dbReference type="InterPro" id="IPR013525">
    <property type="entry name" value="ABC2_TM"/>
</dbReference>
<dbReference type="PANTHER" id="PTHR48041">
    <property type="entry name" value="ABC TRANSPORTER G FAMILY MEMBER 28"/>
    <property type="match status" value="1"/>
</dbReference>
<keyword evidence="6 8" id="KW-1133">Transmembrane helix</keyword>
<dbReference type="Pfam" id="PF19055">
    <property type="entry name" value="ABC2_membrane_7"/>
    <property type="match status" value="1"/>
</dbReference>
<feature type="transmembrane region" description="Helical" evidence="8">
    <location>
        <begin position="521"/>
        <end position="541"/>
    </location>
</feature>
<evidence type="ECO:0000256" key="6">
    <source>
        <dbReference type="ARBA" id="ARBA00022989"/>
    </source>
</evidence>
<evidence type="ECO:0000259" key="9">
    <source>
        <dbReference type="PROSITE" id="PS50893"/>
    </source>
</evidence>
<sequence>MAKLEAVEVAYSVKGAAILGKMSVSFEPRSLTAVMGPSGAGKTSLLKTLAMRAPGQVSGSVLVNNVLMTRSTMRRQLSYMPQSDDLYGQLRIREVLEYAARFANASEERVSAIVDALGLRPVLDNMVSGVSGGQRRRTSAAIEFLSGRPLLLMDEPTSGLDSATAFALGNALGAAAHSENRTVIATIHQPSWALLTKFDALVVLAPGVGGAKIAFDGAPADLPAFFARANAAVPEGTNPADHLMRVLDDKWWHVEEKKKKKEEPTTTTTTIIARPSADDEAEYPITTFEQYRILVGRALRMWVVDPQQGPLIMKLQLVIMTVMILLLAGMPFNLSKANATFYYVITKLPMCMTPLVIILPQEKAVVLREYRNGVFAGPIYWLARFTLAVAQAAAISTTSTFYVYPLIDFPLVGSKMVEWWFLELMYVSCIMMLGLGLGIASPSPIAGNKVVVAVYIPWLVTSAVFPPLHMMRPTVSWLRFPNLFTWAVKLGLSIGFVHNGDKAMTTYRDVLGIHAGNADSCFQALAVAFVATFVFGLAATLKVLDAPDATAGARPSSSVSKTLPIDDKVQLVSSSATAKEDSPLDTAKVPLLTTPYGATDEESPTLSGVAVELRRVTYEYAGRVALDGASVRFPAGTVSVIMGPSGAGKTTLLGLLAGRLGKNLTKGTVLVDEAPAAGTRVFARIGTLTPQEFALPHVLTVRQTLAYTAELRGVPGSRVEALLDKLGLRPHANTVIGTNLKVGISGGQKKRVSIAMDLLAERPVMLVDEPTTGLDAFAALGVVELLVALEGKRTVVCTLHQPPWSTVCRFNKLVLLAGGRVLFADNPSALQETLATKGFPVPPNENPAEHVLAIIVAGNLYAVLVRRSAYTFLVDPDQFPELLMPTIIAGIFLGFSFRNFGVNVFLAAAVLCALTAHGMTVMSGIVLNIPTERPLVLREHRNGTYTATAYFCARTTVALACAIGISLPFFAVYYPLVGFSATSSALFNFWAASVLNAINFALIAGVIGLVCETPLASAQISEPIGNAMILFSGCIITKRFIKPYALPVYYGLPIGYAFEIALTSVLENKGDDGDDVLDYFDLHPNYRSHDYCVLALMGLFWLGLGIKVAHLKISSQDNDEPY</sequence>
<dbReference type="AlphaFoldDB" id="A0AAD7XKQ0"/>
<comment type="caution">
    <text evidence="10">The sequence shown here is derived from an EMBL/GenBank/DDBJ whole genome shotgun (WGS) entry which is preliminary data.</text>
</comment>
<keyword evidence="2" id="KW-0813">Transport</keyword>
<dbReference type="Pfam" id="PF01061">
    <property type="entry name" value="ABC2_membrane"/>
    <property type="match status" value="2"/>
</dbReference>
<keyword evidence="5" id="KW-0067">ATP-binding</keyword>
<dbReference type="PROSITE" id="PS00211">
    <property type="entry name" value="ABC_TRANSPORTER_1"/>
    <property type="match status" value="1"/>
</dbReference>
<feature type="transmembrane region" description="Helical" evidence="8">
    <location>
        <begin position="986"/>
        <end position="1010"/>
    </location>
</feature>
<protein>
    <recommendedName>
        <fullName evidence="9">ABC transporter domain-containing protein</fullName>
    </recommendedName>
</protein>
<dbReference type="InterPro" id="IPR050352">
    <property type="entry name" value="ABCG_transporters"/>
</dbReference>